<dbReference type="Pfam" id="PF00627">
    <property type="entry name" value="UBA"/>
    <property type="match status" value="1"/>
</dbReference>
<dbReference type="Pfam" id="PF00240">
    <property type="entry name" value="ubiquitin"/>
    <property type="match status" value="1"/>
</dbReference>
<evidence type="ECO:0000313" key="4">
    <source>
        <dbReference type="EMBL" id="KAF9476191.1"/>
    </source>
</evidence>
<dbReference type="SMART" id="SM00213">
    <property type="entry name" value="UBQ"/>
    <property type="match status" value="1"/>
</dbReference>
<feature type="domain" description="Ubiquitin-like" evidence="3">
    <location>
        <begin position="9"/>
        <end position="56"/>
    </location>
</feature>
<dbReference type="Gene3D" id="1.10.8.10">
    <property type="entry name" value="DNA helicase RuvA subunit, C-terminal domain"/>
    <property type="match status" value="1"/>
</dbReference>
<comment type="caution">
    <text evidence="4">The sequence shown here is derived from an EMBL/GenBank/DDBJ whole genome shotgun (WGS) entry which is preliminary data.</text>
</comment>
<dbReference type="AlphaFoldDB" id="A0A9P5YYG6"/>
<protein>
    <submittedName>
        <fullName evidence="4">Uncharacterized protein</fullName>
    </submittedName>
</protein>
<dbReference type="PROSITE" id="PS50030">
    <property type="entry name" value="UBA"/>
    <property type="match status" value="1"/>
</dbReference>
<dbReference type="InterPro" id="IPR000626">
    <property type="entry name" value="Ubiquitin-like_dom"/>
</dbReference>
<dbReference type="GO" id="GO:0031593">
    <property type="term" value="F:polyubiquitin modification-dependent protein binding"/>
    <property type="evidence" value="ECO:0007669"/>
    <property type="project" value="TreeGrafter"/>
</dbReference>
<gene>
    <name evidence="4" type="ORF">BDN70DRAFT_882730</name>
</gene>
<accession>A0A9P5YYG6</accession>
<dbReference type="GO" id="GO:0006511">
    <property type="term" value="P:ubiquitin-dependent protein catabolic process"/>
    <property type="evidence" value="ECO:0007669"/>
    <property type="project" value="TreeGrafter"/>
</dbReference>
<dbReference type="SUPFAM" id="SSF54236">
    <property type="entry name" value="Ubiquitin-like"/>
    <property type="match status" value="1"/>
</dbReference>
<dbReference type="InterPro" id="IPR015940">
    <property type="entry name" value="UBA"/>
</dbReference>
<evidence type="ECO:0000313" key="5">
    <source>
        <dbReference type="Proteomes" id="UP000807469"/>
    </source>
</evidence>
<dbReference type="EMBL" id="MU155303">
    <property type="protein sequence ID" value="KAF9476191.1"/>
    <property type="molecule type" value="Genomic_DNA"/>
</dbReference>
<evidence type="ECO:0000259" key="3">
    <source>
        <dbReference type="PROSITE" id="PS50053"/>
    </source>
</evidence>
<dbReference type="InterPro" id="IPR009060">
    <property type="entry name" value="UBA-like_sf"/>
</dbReference>
<dbReference type="SUPFAM" id="SSF46934">
    <property type="entry name" value="UBA-like"/>
    <property type="match status" value="1"/>
</dbReference>
<feature type="domain" description="UBA" evidence="2">
    <location>
        <begin position="351"/>
        <end position="395"/>
    </location>
</feature>
<dbReference type="PANTHER" id="PTHR10677:SF3">
    <property type="entry name" value="FI07626P-RELATED"/>
    <property type="match status" value="1"/>
</dbReference>
<feature type="compositionally biased region" description="Low complexity" evidence="1">
    <location>
        <begin position="240"/>
        <end position="269"/>
    </location>
</feature>
<sequence>MSDEQAPEIQINVKGPSELKLQISITTDKTVLELKQAIAAKADVEAERQRLIFSGEPNLLSMYKIQSAHTVHMVKTTPRPAGGGSSSSGTGSVAPQQLPTMQTGQNVHDPLTQLNGHMGFGAMAGLNPFGEMGLNQNDPNMMQSMMNSPQFLQQMSTMMSNPAIMDQIIASNPQLAAMGPQVRQAFQDEGFRQMVSNPESLQQMLRMASALQGAGFGPPSPFGASPFGAPAQPSFPAPGTPNTAAAQNSTPASPNNAASTTPPAAAGTPPFNPFSMFAGLGGANPASPGTGAATGTGTGAGATPPNPFGFNPALMSQMLGMGGPFGGGPGAGGLGSYGAFGTPPPPADTRSPEERFQVQLQQLQDMGFTNAQQNVRALLATGGNVQNAIDYIFSGGGL</sequence>
<dbReference type="CDD" id="cd14399">
    <property type="entry name" value="UBA_PLICs"/>
    <property type="match status" value="1"/>
</dbReference>
<evidence type="ECO:0000259" key="2">
    <source>
        <dbReference type="PROSITE" id="PS50030"/>
    </source>
</evidence>
<dbReference type="InterPro" id="IPR006636">
    <property type="entry name" value="STI1_HS-bd"/>
</dbReference>
<dbReference type="PANTHER" id="PTHR10677">
    <property type="entry name" value="UBIQUILIN"/>
    <property type="match status" value="1"/>
</dbReference>
<organism evidence="4 5">
    <name type="scientific">Pholiota conissans</name>
    <dbReference type="NCBI Taxonomy" id="109636"/>
    <lineage>
        <taxon>Eukaryota</taxon>
        <taxon>Fungi</taxon>
        <taxon>Dikarya</taxon>
        <taxon>Basidiomycota</taxon>
        <taxon>Agaricomycotina</taxon>
        <taxon>Agaricomycetes</taxon>
        <taxon>Agaricomycetidae</taxon>
        <taxon>Agaricales</taxon>
        <taxon>Agaricineae</taxon>
        <taxon>Strophariaceae</taxon>
        <taxon>Pholiota</taxon>
    </lineage>
</organism>
<feature type="compositionally biased region" description="Low complexity" evidence="1">
    <location>
        <begin position="222"/>
        <end position="232"/>
    </location>
</feature>
<dbReference type="GO" id="GO:0005829">
    <property type="term" value="C:cytosol"/>
    <property type="evidence" value="ECO:0007669"/>
    <property type="project" value="TreeGrafter"/>
</dbReference>
<proteinExistence type="predicted"/>
<dbReference type="Pfam" id="PF23195">
    <property type="entry name" value="UBQLN1"/>
    <property type="match status" value="1"/>
</dbReference>
<dbReference type="Proteomes" id="UP000807469">
    <property type="component" value="Unassembled WGS sequence"/>
</dbReference>
<evidence type="ECO:0000256" key="1">
    <source>
        <dbReference type="SAM" id="MobiDB-lite"/>
    </source>
</evidence>
<feature type="region of interest" description="Disordered" evidence="1">
    <location>
        <begin position="216"/>
        <end position="308"/>
    </location>
</feature>
<dbReference type="PROSITE" id="PS50053">
    <property type="entry name" value="UBIQUITIN_2"/>
    <property type="match status" value="1"/>
</dbReference>
<name>A0A9P5YYG6_9AGAR</name>
<dbReference type="InterPro" id="IPR015496">
    <property type="entry name" value="Ubiquilin"/>
</dbReference>
<dbReference type="SMART" id="SM00727">
    <property type="entry name" value="STI1"/>
    <property type="match status" value="2"/>
</dbReference>
<feature type="region of interest" description="Disordered" evidence="1">
    <location>
        <begin position="75"/>
        <end position="101"/>
    </location>
</feature>
<dbReference type="SMART" id="SM00165">
    <property type="entry name" value="UBA"/>
    <property type="match status" value="1"/>
</dbReference>
<keyword evidence="5" id="KW-1185">Reference proteome</keyword>
<reference evidence="4" key="1">
    <citation type="submission" date="2020-11" db="EMBL/GenBank/DDBJ databases">
        <authorList>
            <consortium name="DOE Joint Genome Institute"/>
            <person name="Ahrendt S."/>
            <person name="Riley R."/>
            <person name="Andreopoulos W."/>
            <person name="Labutti K."/>
            <person name="Pangilinan J."/>
            <person name="Ruiz-Duenas F.J."/>
            <person name="Barrasa J.M."/>
            <person name="Sanchez-Garcia M."/>
            <person name="Camarero S."/>
            <person name="Miyauchi S."/>
            <person name="Serrano A."/>
            <person name="Linde D."/>
            <person name="Babiker R."/>
            <person name="Drula E."/>
            <person name="Ayuso-Fernandez I."/>
            <person name="Pacheco R."/>
            <person name="Padilla G."/>
            <person name="Ferreira P."/>
            <person name="Barriuso J."/>
            <person name="Kellner H."/>
            <person name="Castanera R."/>
            <person name="Alfaro M."/>
            <person name="Ramirez L."/>
            <person name="Pisabarro A.G."/>
            <person name="Kuo A."/>
            <person name="Tritt A."/>
            <person name="Lipzen A."/>
            <person name="He G."/>
            <person name="Yan M."/>
            <person name="Ng V."/>
            <person name="Cullen D."/>
            <person name="Martin F."/>
            <person name="Rosso M.-N."/>
            <person name="Henrissat B."/>
            <person name="Hibbett D."/>
            <person name="Martinez A.T."/>
            <person name="Grigoriev I.V."/>
        </authorList>
    </citation>
    <scope>NUCLEOTIDE SEQUENCE</scope>
    <source>
        <strain evidence="4">CIRM-BRFM 674</strain>
    </source>
</reference>
<dbReference type="OrthoDB" id="267397at2759"/>
<dbReference type="InterPro" id="IPR029071">
    <property type="entry name" value="Ubiquitin-like_domsf"/>
</dbReference>
<dbReference type="Gene3D" id="3.10.20.90">
    <property type="entry name" value="Phosphatidylinositol 3-kinase Catalytic Subunit, Chain A, domain 1"/>
    <property type="match status" value="1"/>
</dbReference>